<evidence type="ECO:0000313" key="11">
    <source>
        <dbReference type="Proteomes" id="UP001168821"/>
    </source>
</evidence>
<keyword evidence="6" id="KW-1133">Transmembrane helix</keyword>
<keyword evidence="4" id="KW-0812">Transmembrane</keyword>
<name>A0AA38IV75_9CUCU</name>
<dbReference type="GO" id="GO:0007165">
    <property type="term" value="P:signal transduction"/>
    <property type="evidence" value="ECO:0007669"/>
    <property type="project" value="UniProtKB-KW"/>
</dbReference>
<evidence type="ECO:0000313" key="10">
    <source>
        <dbReference type="EMBL" id="KAJ3659834.1"/>
    </source>
</evidence>
<protein>
    <submittedName>
        <fullName evidence="10">Uncharacterized protein</fullName>
    </submittedName>
</protein>
<evidence type="ECO:0000256" key="8">
    <source>
        <dbReference type="ARBA" id="ARBA00023170"/>
    </source>
</evidence>
<reference evidence="10" key="1">
    <citation type="journal article" date="2023" name="G3 (Bethesda)">
        <title>Whole genome assemblies of Zophobas morio and Tenebrio molitor.</title>
        <authorList>
            <person name="Kaur S."/>
            <person name="Stinson S.A."/>
            <person name="diCenzo G.C."/>
        </authorList>
    </citation>
    <scope>NUCLEOTIDE SEQUENCE</scope>
    <source>
        <strain evidence="10">QUZm001</strain>
    </source>
</reference>
<sequence>MLLDYIKGIVDDYEDTDDSNLLESEEYQSVVKERLNEMILKINTLIKMVNMGSDLAKHFIPTMATSGVLMGLSVMSFSYLTEVICDAIYNIRWLSFNLSNRKTILISLINAQNPLKLRFTGGIACNYEPGMKIYKNLYSFAAVMGRLSEVRQIK</sequence>
<comment type="subcellular location">
    <subcellularLocation>
        <location evidence="1">Cell membrane</location>
        <topology evidence="1">Multi-pass membrane protein</topology>
    </subcellularLocation>
</comment>
<dbReference type="PANTHER" id="PTHR21137:SF35">
    <property type="entry name" value="ODORANT RECEPTOR 19A-RELATED"/>
    <property type="match status" value="1"/>
</dbReference>
<organism evidence="10 11">
    <name type="scientific">Zophobas morio</name>
    <dbReference type="NCBI Taxonomy" id="2755281"/>
    <lineage>
        <taxon>Eukaryota</taxon>
        <taxon>Metazoa</taxon>
        <taxon>Ecdysozoa</taxon>
        <taxon>Arthropoda</taxon>
        <taxon>Hexapoda</taxon>
        <taxon>Insecta</taxon>
        <taxon>Pterygota</taxon>
        <taxon>Neoptera</taxon>
        <taxon>Endopterygota</taxon>
        <taxon>Coleoptera</taxon>
        <taxon>Polyphaga</taxon>
        <taxon>Cucujiformia</taxon>
        <taxon>Tenebrionidae</taxon>
        <taxon>Zophobas</taxon>
    </lineage>
</organism>
<evidence type="ECO:0000256" key="6">
    <source>
        <dbReference type="ARBA" id="ARBA00022989"/>
    </source>
</evidence>
<dbReference type="GO" id="GO:0005549">
    <property type="term" value="F:odorant binding"/>
    <property type="evidence" value="ECO:0007669"/>
    <property type="project" value="InterPro"/>
</dbReference>
<dbReference type="PROSITE" id="PS00018">
    <property type="entry name" value="EF_HAND_1"/>
    <property type="match status" value="1"/>
</dbReference>
<keyword evidence="2" id="KW-1003">Cell membrane</keyword>
<dbReference type="AlphaFoldDB" id="A0AA38IV75"/>
<accession>A0AA38IV75</accession>
<evidence type="ECO:0000256" key="9">
    <source>
        <dbReference type="ARBA" id="ARBA00023224"/>
    </source>
</evidence>
<keyword evidence="11" id="KW-1185">Reference proteome</keyword>
<keyword evidence="9" id="KW-0807">Transducer</keyword>
<dbReference type="EMBL" id="JALNTZ010000003">
    <property type="protein sequence ID" value="KAJ3659834.1"/>
    <property type="molecule type" value="Genomic_DNA"/>
</dbReference>
<dbReference type="InterPro" id="IPR004117">
    <property type="entry name" value="7tm6_olfct_rcpt"/>
</dbReference>
<comment type="caution">
    <text evidence="10">The sequence shown here is derived from an EMBL/GenBank/DDBJ whole genome shotgun (WGS) entry which is preliminary data.</text>
</comment>
<evidence type="ECO:0000256" key="4">
    <source>
        <dbReference type="ARBA" id="ARBA00022692"/>
    </source>
</evidence>
<evidence type="ECO:0000256" key="2">
    <source>
        <dbReference type="ARBA" id="ARBA00022475"/>
    </source>
</evidence>
<proteinExistence type="predicted"/>
<evidence type="ECO:0000256" key="7">
    <source>
        <dbReference type="ARBA" id="ARBA00023136"/>
    </source>
</evidence>
<evidence type="ECO:0000256" key="3">
    <source>
        <dbReference type="ARBA" id="ARBA00022606"/>
    </source>
</evidence>
<dbReference type="PANTHER" id="PTHR21137">
    <property type="entry name" value="ODORANT RECEPTOR"/>
    <property type="match status" value="1"/>
</dbReference>
<keyword evidence="5" id="KW-0552">Olfaction</keyword>
<keyword evidence="7" id="KW-0472">Membrane</keyword>
<dbReference type="Pfam" id="PF02949">
    <property type="entry name" value="7tm_6"/>
    <property type="match status" value="1"/>
</dbReference>
<dbReference type="Proteomes" id="UP001168821">
    <property type="component" value="Unassembled WGS sequence"/>
</dbReference>
<dbReference type="GO" id="GO:0005886">
    <property type="term" value="C:plasma membrane"/>
    <property type="evidence" value="ECO:0007669"/>
    <property type="project" value="UniProtKB-SubCell"/>
</dbReference>
<dbReference type="GO" id="GO:0004984">
    <property type="term" value="F:olfactory receptor activity"/>
    <property type="evidence" value="ECO:0007669"/>
    <property type="project" value="InterPro"/>
</dbReference>
<evidence type="ECO:0000256" key="1">
    <source>
        <dbReference type="ARBA" id="ARBA00004651"/>
    </source>
</evidence>
<evidence type="ECO:0000256" key="5">
    <source>
        <dbReference type="ARBA" id="ARBA00022725"/>
    </source>
</evidence>
<keyword evidence="3" id="KW-0716">Sensory transduction</keyword>
<keyword evidence="8" id="KW-0675">Receptor</keyword>
<gene>
    <name evidence="10" type="ORF">Zmor_011501</name>
</gene>
<dbReference type="InterPro" id="IPR018247">
    <property type="entry name" value="EF_Hand_1_Ca_BS"/>
</dbReference>